<dbReference type="Proteomes" id="UP000663869">
    <property type="component" value="Unassembled WGS sequence"/>
</dbReference>
<keyword evidence="2" id="KW-0863">Zinc-finger</keyword>
<keyword evidence="1" id="KW-0479">Metal-binding</keyword>
<name>A0A821BD57_9BILA</name>
<evidence type="ECO:0000313" key="5">
    <source>
        <dbReference type="EMBL" id="CAF3495171.1"/>
    </source>
</evidence>
<feature type="domain" description="BED-type" evidence="4">
    <location>
        <begin position="34"/>
        <end position="81"/>
    </location>
</feature>
<dbReference type="AlphaFoldDB" id="A0A821BD57"/>
<evidence type="ECO:0000313" key="6">
    <source>
        <dbReference type="EMBL" id="CAF4589136.1"/>
    </source>
</evidence>
<accession>A0A821BD57</accession>
<evidence type="ECO:0000259" key="4">
    <source>
        <dbReference type="Pfam" id="PF02892"/>
    </source>
</evidence>
<sequence length="129" mass="14835">MNVLLKKNEIIDLIKQQDESVIFQKPKQTSKSFSVWEHFSLIVVNKIKQETVICDNCKDLLTYRQKDGTTSMAKHFRSCHSDAANARSCLNKQTKVTEYYASSQTLTIPKKIKEKVKIACTEFTALDCR</sequence>
<evidence type="ECO:0000256" key="2">
    <source>
        <dbReference type="ARBA" id="ARBA00022771"/>
    </source>
</evidence>
<comment type="caution">
    <text evidence="6">The sequence shown here is derived from an EMBL/GenBank/DDBJ whole genome shotgun (WGS) entry which is preliminary data.</text>
</comment>
<feature type="non-terminal residue" evidence="6">
    <location>
        <position position="129"/>
    </location>
</feature>
<organism evidence="6 7">
    <name type="scientific">Rotaria socialis</name>
    <dbReference type="NCBI Taxonomy" id="392032"/>
    <lineage>
        <taxon>Eukaryota</taxon>
        <taxon>Metazoa</taxon>
        <taxon>Spiralia</taxon>
        <taxon>Gnathifera</taxon>
        <taxon>Rotifera</taxon>
        <taxon>Eurotatoria</taxon>
        <taxon>Bdelloidea</taxon>
        <taxon>Philodinida</taxon>
        <taxon>Philodinidae</taxon>
        <taxon>Rotaria</taxon>
    </lineage>
</organism>
<dbReference type="EMBL" id="CAJNYU010002038">
    <property type="protein sequence ID" value="CAF3495171.1"/>
    <property type="molecule type" value="Genomic_DNA"/>
</dbReference>
<reference evidence="6" key="1">
    <citation type="submission" date="2021-02" db="EMBL/GenBank/DDBJ databases">
        <authorList>
            <person name="Nowell W R."/>
        </authorList>
    </citation>
    <scope>NUCLEOTIDE SEQUENCE</scope>
</reference>
<protein>
    <recommendedName>
        <fullName evidence="4">BED-type domain-containing protein</fullName>
    </recommendedName>
</protein>
<gene>
    <name evidence="5" type="ORF">FME351_LOCUS16418</name>
    <name evidence="6" type="ORF">TSG867_LOCUS27085</name>
</gene>
<dbReference type="SUPFAM" id="SSF57667">
    <property type="entry name" value="beta-beta-alpha zinc fingers"/>
    <property type="match status" value="1"/>
</dbReference>
<proteinExistence type="predicted"/>
<evidence type="ECO:0000256" key="1">
    <source>
        <dbReference type="ARBA" id="ARBA00022723"/>
    </source>
</evidence>
<evidence type="ECO:0000256" key="3">
    <source>
        <dbReference type="ARBA" id="ARBA00022833"/>
    </source>
</evidence>
<dbReference type="GO" id="GO:0003677">
    <property type="term" value="F:DNA binding"/>
    <property type="evidence" value="ECO:0007669"/>
    <property type="project" value="InterPro"/>
</dbReference>
<dbReference type="EMBL" id="CAJOBQ010003001">
    <property type="protein sequence ID" value="CAF4589136.1"/>
    <property type="molecule type" value="Genomic_DNA"/>
</dbReference>
<evidence type="ECO:0000313" key="7">
    <source>
        <dbReference type="Proteomes" id="UP000663862"/>
    </source>
</evidence>
<dbReference type="GO" id="GO:0008270">
    <property type="term" value="F:zinc ion binding"/>
    <property type="evidence" value="ECO:0007669"/>
    <property type="project" value="UniProtKB-KW"/>
</dbReference>
<dbReference type="SMART" id="SM00614">
    <property type="entry name" value="ZnF_BED"/>
    <property type="match status" value="1"/>
</dbReference>
<dbReference type="InterPro" id="IPR003656">
    <property type="entry name" value="Znf_BED"/>
</dbReference>
<keyword evidence="3" id="KW-0862">Zinc</keyword>
<dbReference type="Pfam" id="PF02892">
    <property type="entry name" value="zf-BED"/>
    <property type="match status" value="1"/>
</dbReference>
<dbReference type="Proteomes" id="UP000663862">
    <property type="component" value="Unassembled WGS sequence"/>
</dbReference>
<dbReference type="InterPro" id="IPR036236">
    <property type="entry name" value="Znf_C2H2_sf"/>
</dbReference>